<evidence type="ECO:0000313" key="7">
    <source>
        <dbReference type="EMBL" id="EDP47980.1"/>
    </source>
</evidence>
<evidence type="ECO:0000256" key="6">
    <source>
        <dbReference type="SAM" id="Phobius"/>
    </source>
</evidence>
<proteinExistence type="inferred from homology"/>
<protein>
    <recommendedName>
        <fullName evidence="9">Integral membrane protein</fullName>
    </recommendedName>
</protein>
<keyword evidence="4 6" id="KW-1133">Transmembrane helix</keyword>
<dbReference type="HOGENOM" id="CLU_087059_0_1_1"/>
<keyword evidence="8" id="KW-1185">Reference proteome</keyword>
<comment type="similarity">
    <text evidence="2">Belongs to the paxB family.</text>
</comment>
<dbReference type="GO" id="GO:0016829">
    <property type="term" value="F:lyase activity"/>
    <property type="evidence" value="ECO:0007669"/>
    <property type="project" value="InterPro"/>
</dbReference>
<dbReference type="PhylomeDB" id="B0YBJ9"/>
<keyword evidence="3 6" id="KW-0812">Transmembrane</keyword>
<dbReference type="Pfam" id="PF25129">
    <property type="entry name" value="Pyr4-TMTC"/>
    <property type="match status" value="1"/>
</dbReference>
<evidence type="ECO:0000256" key="1">
    <source>
        <dbReference type="ARBA" id="ARBA00004141"/>
    </source>
</evidence>
<organism evidence="7 8">
    <name type="scientific">Aspergillus fumigatus (strain CBS 144.89 / FGSC A1163 / CEA10)</name>
    <name type="common">Neosartorya fumigata</name>
    <dbReference type="NCBI Taxonomy" id="451804"/>
    <lineage>
        <taxon>Eukaryota</taxon>
        <taxon>Fungi</taxon>
        <taxon>Dikarya</taxon>
        <taxon>Ascomycota</taxon>
        <taxon>Pezizomycotina</taxon>
        <taxon>Eurotiomycetes</taxon>
        <taxon>Eurotiomycetidae</taxon>
        <taxon>Eurotiales</taxon>
        <taxon>Aspergillaceae</taxon>
        <taxon>Aspergillus</taxon>
        <taxon>Aspergillus subgen. Fumigati</taxon>
    </lineage>
</organism>
<feature type="transmembrane region" description="Helical" evidence="6">
    <location>
        <begin position="51"/>
        <end position="70"/>
    </location>
</feature>
<dbReference type="VEuPathDB" id="FungiDB:AFUB_086860"/>
<dbReference type="Proteomes" id="UP000001699">
    <property type="component" value="Unassembled WGS sequence"/>
</dbReference>
<gene>
    <name evidence="7" type="ORF">AFUB_086860</name>
</gene>
<accession>B0YBJ9</accession>
<sequence length="245" mass="27208">MGLIEGLQAALDYLENPTALTATSVSMCLCWLATYAGMVRKSFQDRSYSMPLMPLCCDIAFEFVFSVLYPPTEAPILQYVFGSWMAGSVMVVFATIRFMPNEWKHAPLVQQNILSILAVTILGWMTAHLALVAQFGADDGSAWGGCLCQLLLGAGSLCQLIVRGSSRGASFFIWLSRFLGTNLGVLYFTLRFRHGHVIWHSPLAWWSSVIAFLIDSCYGILLWHIRQAEGRDQQQRKAGSEIGPK</sequence>
<evidence type="ECO:0000256" key="4">
    <source>
        <dbReference type="ARBA" id="ARBA00022989"/>
    </source>
</evidence>
<feature type="transmembrane region" description="Helical" evidence="6">
    <location>
        <begin position="76"/>
        <end position="100"/>
    </location>
</feature>
<name>B0YBJ9_ASPFC</name>
<dbReference type="GO" id="GO:0016020">
    <property type="term" value="C:membrane"/>
    <property type="evidence" value="ECO:0007669"/>
    <property type="project" value="UniProtKB-SubCell"/>
</dbReference>
<feature type="transmembrane region" description="Helical" evidence="6">
    <location>
        <begin position="174"/>
        <end position="192"/>
    </location>
</feature>
<evidence type="ECO:0000256" key="3">
    <source>
        <dbReference type="ARBA" id="ARBA00022692"/>
    </source>
</evidence>
<dbReference type="AlphaFoldDB" id="B0YBJ9"/>
<feature type="transmembrane region" description="Helical" evidence="6">
    <location>
        <begin position="142"/>
        <end position="162"/>
    </location>
</feature>
<evidence type="ECO:0000256" key="5">
    <source>
        <dbReference type="ARBA" id="ARBA00023136"/>
    </source>
</evidence>
<reference evidence="7 8" key="1">
    <citation type="journal article" date="2008" name="PLoS Genet.">
        <title>Genomic islands in the pathogenic filamentous fungus Aspergillus fumigatus.</title>
        <authorList>
            <person name="Fedorova N.D."/>
            <person name="Khaldi N."/>
            <person name="Joardar V.S."/>
            <person name="Maiti R."/>
            <person name="Amedeo P."/>
            <person name="Anderson M.J."/>
            <person name="Crabtree J."/>
            <person name="Silva J.C."/>
            <person name="Badger J.H."/>
            <person name="Albarraq A."/>
            <person name="Angiuoli S."/>
            <person name="Bussey H."/>
            <person name="Bowyer P."/>
            <person name="Cotty P.J."/>
            <person name="Dyer P.S."/>
            <person name="Egan A."/>
            <person name="Galens K."/>
            <person name="Fraser-Liggett C.M."/>
            <person name="Haas B.J."/>
            <person name="Inman J.M."/>
            <person name="Kent R."/>
            <person name="Lemieux S."/>
            <person name="Malavazi I."/>
            <person name="Orvis J."/>
            <person name="Roemer T."/>
            <person name="Ronning C.M."/>
            <person name="Sundaram J.P."/>
            <person name="Sutton G."/>
            <person name="Turner G."/>
            <person name="Venter J.C."/>
            <person name="White O.R."/>
            <person name="Whitty B.R."/>
            <person name="Youngman P."/>
            <person name="Wolfe K.H."/>
            <person name="Goldman G.H."/>
            <person name="Wortman J.R."/>
            <person name="Jiang B."/>
            <person name="Denning D.W."/>
            <person name="Nierman W.C."/>
        </authorList>
    </citation>
    <scope>NUCLEOTIDE SEQUENCE [LARGE SCALE GENOMIC DNA]</scope>
    <source>
        <strain evidence="8">CBS 144.89 / FGSC A1163 / CEA10</strain>
    </source>
</reference>
<evidence type="ECO:0008006" key="9">
    <source>
        <dbReference type="Google" id="ProtNLM"/>
    </source>
</evidence>
<keyword evidence="5 6" id="KW-0472">Membrane</keyword>
<dbReference type="EMBL" id="DS499601">
    <property type="protein sequence ID" value="EDP47980.1"/>
    <property type="molecule type" value="Genomic_DNA"/>
</dbReference>
<dbReference type="OrthoDB" id="5294024at2759"/>
<dbReference type="InterPro" id="IPR039020">
    <property type="entry name" value="PaxB-like"/>
</dbReference>
<dbReference type="PANTHER" id="PTHR42038:SF2">
    <property type="entry name" value="TERPENE CYCLASE AUSL"/>
    <property type="match status" value="1"/>
</dbReference>
<feature type="transmembrane region" description="Helical" evidence="6">
    <location>
        <begin position="112"/>
        <end position="136"/>
    </location>
</feature>
<evidence type="ECO:0000313" key="8">
    <source>
        <dbReference type="Proteomes" id="UP000001699"/>
    </source>
</evidence>
<dbReference type="PANTHER" id="PTHR42038">
    <property type="match status" value="1"/>
</dbReference>
<comment type="subcellular location">
    <subcellularLocation>
        <location evidence="1">Membrane</location>
        <topology evidence="1">Multi-pass membrane protein</topology>
    </subcellularLocation>
</comment>
<feature type="transmembrane region" description="Helical" evidence="6">
    <location>
        <begin position="204"/>
        <end position="225"/>
    </location>
</feature>
<evidence type="ECO:0000256" key="2">
    <source>
        <dbReference type="ARBA" id="ARBA00006757"/>
    </source>
</evidence>
<feature type="transmembrane region" description="Helical" evidence="6">
    <location>
        <begin position="20"/>
        <end position="39"/>
    </location>
</feature>